<dbReference type="EMBL" id="SBIW01000002">
    <property type="protein sequence ID" value="RWY55499.1"/>
    <property type="molecule type" value="Genomic_DNA"/>
</dbReference>
<feature type="transmembrane region" description="Helical" evidence="1">
    <location>
        <begin position="217"/>
        <end position="237"/>
    </location>
</feature>
<dbReference type="GO" id="GO:0016020">
    <property type="term" value="C:membrane"/>
    <property type="evidence" value="ECO:0007669"/>
    <property type="project" value="TreeGrafter"/>
</dbReference>
<dbReference type="InterPro" id="IPR050879">
    <property type="entry name" value="Acyltransferase_3"/>
</dbReference>
<keyword evidence="4" id="KW-1185">Reference proteome</keyword>
<feature type="transmembrane region" description="Helical" evidence="1">
    <location>
        <begin position="66"/>
        <end position="84"/>
    </location>
</feature>
<name>A0A3S3V108_9SPHI</name>
<keyword evidence="1" id="KW-0812">Transmembrane</keyword>
<dbReference type="AlphaFoldDB" id="A0A3S3V108"/>
<evidence type="ECO:0000259" key="2">
    <source>
        <dbReference type="Pfam" id="PF01757"/>
    </source>
</evidence>
<dbReference type="Proteomes" id="UP000286701">
    <property type="component" value="Unassembled WGS sequence"/>
</dbReference>
<feature type="transmembrane region" description="Helical" evidence="1">
    <location>
        <begin position="301"/>
        <end position="320"/>
    </location>
</feature>
<feature type="domain" description="Acyltransferase 3" evidence="2">
    <location>
        <begin position="30"/>
        <end position="361"/>
    </location>
</feature>
<evidence type="ECO:0000313" key="4">
    <source>
        <dbReference type="Proteomes" id="UP000286701"/>
    </source>
</evidence>
<dbReference type="PANTHER" id="PTHR23028">
    <property type="entry name" value="ACETYLTRANSFERASE"/>
    <property type="match status" value="1"/>
</dbReference>
<dbReference type="RefSeq" id="WP_128532245.1">
    <property type="nucleotide sequence ID" value="NZ_SBIW01000002.1"/>
</dbReference>
<feature type="transmembrane region" description="Helical" evidence="1">
    <location>
        <begin position="35"/>
        <end position="54"/>
    </location>
</feature>
<feature type="transmembrane region" description="Helical" evidence="1">
    <location>
        <begin position="105"/>
        <end position="127"/>
    </location>
</feature>
<keyword evidence="3" id="KW-0808">Transferase</keyword>
<dbReference type="InterPro" id="IPR002656">
    <property type="entry name" value="Acyl_transf_3_dom"/>
</dbReference>
<protein>
    <submittedName>
        <fullName evidence="3">Acyltransferase</fullName>
    </submittedName>
</protein>
<dbReference type="GO" id="GO:0009103">
    <property type="term" value="P:lipopolysaccharide biosynthetic process"/>
    <property type="evidence" value="ECO:0007669"/>
    <property type="project" value="TreeGrafter"/>
</dbReference>
<proteinExistence type="predicted"/>
<feature type="transmembrane region" description="Helical" evidence="1">
    <location>
        <begin position="151"/>
        <end position="172"/>
    </location>
</feature>
<evidence type="ECO:0000256" key="1">
    <source>
        <dbReference type="SAM" id="Phobius"/>
    </source>
</evidence>
<dbReference type="PANTHER" id="PTHR23028:SF53">
    <property type="entry name" value="ACYL_TRANSF_3 DOMAIN-CONTAINING PROTEIN"/>
    <property type="match status" value="1"/>
</dbReference>
<keyword evidence="3" id="KW-0012">Acyltransferase</keyword>
<feature type="transmembrane region" description="Helical" evidence="1">
    <location>
        <begin position="249"/>
        <end position="266"/>
    </location>
</feature>
<dbReference type="Pfam" id="PF01757">
    <property type="entry name" value="Acyl_transf_3"/>
    <property type="match status" value="1"/>
</dbReference>
<reference evidence="3 4" key="1">
    <citation type="submission" date="2019-01" db="EMBL/GenBank/DDBJ databases">
        <title>Mucilaginibacter antarcticum sp. nov., isolated from antarctic soil.</title>
        <authorList>
            <person name="Yan Y.-Q."/>
            <person name="Du Z.-J."/>
        </authorList>
    </citation>
    <scope>NUCLEOTIDE SEQUENCE [LARGE SCALE GENOMIC DNA]</scope>
    <source>
        <strain evidence="3 4">F01003</strain>
    </source>
</reference>
<keyword evidence="1" id="KW-1133">Transmembrane helix</keyword>
<feature type="transmembrane region" description="Helical" evidence="1">
    <location>
        <begin position="278"/>
        <end position="294"/>
    </location>
</feature>
<dbReference type="OrthoDB" id="290051at2"/>
<feature type="transmembrane region" description="Helical" evidence="1">
    <location>
        <begin position="179"/>
        <end position="197"/>
    </location>
</feature>
<accession>A0A3S3V108</accession>
<sequence length="389" mass="44792">MPLKALKQFIAKLFADITTIPKSLQQSHFPELDGLRGLAILLLLMVHFGFNYYLRHYGVSISSTTSAHIFFVLSGFLITTLLLKEKLRNGRISLKYFYIRRALRILPVAWLFLIVLIGLNRFLYLHIPVADFIASLLFFKNFPMRNEPYTAHFWSLAVEEQFYFSFPILLAINTRWYTILSLSIVILVPLACIIGGLQLDWLSNNPVLHFIIRCCRYAFWKGPIIILIGSLFSILIFKGIIKPEKIKAHYLLSTILVIVAIVIHRQTSLFYTKYVSEYLSALLVGIAMVISISHKDFLSKLLSTAFLTTMGVLSYSIYIWQELFIGVKAFQPWMQYFTLLPMWGVILVKLAFLAIIVSFSFIFEVEFLKLKDKFHYAREGASKKAAPKS</sequence>
<comment type="caution">
    <text evidence="3">The sequence shown here is derived from an EMBL/GenBank/DDBJ whole genome shotgun (WGS) entry which is preliminary data.</text>
</comment>
<organism evidence="3 4">
    <name type="scientific">Mucilaginibacter gilvus</name>
    <dbReference type="NCBI Taxonomy" id="2305909"/>
    <lineage>
        <taxon>Bacteria</taxon>
        <taxon>Pseudomonadati</taxon>
        <taxon>Bacteroidota</taxon>
        <taxon>Sphingobacteriia</taxon>
        <taxon>Sphingobacteriales</taxon>
        <taxon>Sphingobacteriaceae</taxon>
        <taxon>Mucilaginibacter</taxon>
    </lineage>
</organism>
<feature type="transmembrane region" description="Helical" evidence="1">
    <location>
        <begin position="340"/>
        <end position="363"/>
    </location>
</feature>
<evidence type="ECO:0000313" key="3">
    <source>
        <dbReference type="EMBL" id="RWY55499.1"/>
    </source>
</evidence>
<dbReference type="GO" id="GO:0016747">
    <property type="term" value="F:acyltransferase activity, transferring groups other than amino-acyl groups"/>
    <property type="evidence" value="ECO:0007669"/>
    <property type="project" value="InterPro"/>
</dbReference>
<keyword evidence="1" id="KW-0472">Membrane</keyword>
<gene>
    <name evidence="3" type="ORF">EPL05_03745</name>
</gene>